<gene>
    <name evidence="1" type="ORF">RCOM_2028880</name>
</gene>
<reference evidence="2" key="1">
    <citation type="journal article" date="2010" name="Nat. Biotechnol.">
        <title>Draft genome sequence of the oilseed species Ricinus communis.</title>
        <authorList>
            <person name="Chan A.P."/>
            <person name="Crabtree J."/>
            <person name="Zhao Q."/>
            <person name="Lorenzi H."/>
            <person name="Orvis J."/>
            <person name="Puiu D."/>
            <person name="Melake-Berhan A."/>
            <person name="Jones K.M."/>
            <person name="Redman J."/>
            <person name="Chen G."/>
            <person name="Cahoon E.B."/>
            <person name="Gedil M."/>
            <person name="Stanke M."/>
            <person name="Haas B.J."/>
            <person name="Wortman J.R."/>
            <person name="Fraser-Liggett C.M."/>
            <person name="Ravel J."/>
            <person name="Rabinowicz P.D."/>
        </authorList>
    </citation>
    <scope>NUCLEOTIDE SEQUENCE [LARGE SCALE GENOMIC DNA]</scope>
    <source>
        <strain evidence="2">cv. Hale</strain>
    </source>
</reference>
<name>B9TNY5_RICCO</name>
<sequence length="52" mass="5757">MDEIAMVIKDPESYGMRCADATPAAWLYDEAHPGEVNIGCIVSNRYQGTPIR</sequence>
<dbReference type="Proteomes" id="UP000008311">
    <property type="component" value="Unassembled WGS sequence"/>
</dbReference>
<evidence type="ECO:0000313" key="1">
    <source>
        <dbReference type="EMBL" id="EEF22428.1"/>
    </source>
</evidence>
<evidence type="ECO:0000313" key="2">
    <source>
        <dbReference type="Proteomes" id="UP000008311"/>
    </source>
</evidence>
<organism evidence="1 2">
    <name type="scientific">Ricinus communis</name>
    <name type="common">Castor bean</name>
    <dbReference type="NCBI Taxonomy" id="3988"/>
    <lineage>
        <taxon>Eukaryota</taxon>
        <taxon>Viridiplantae</taxon>
        <taxon>Streptophyta</taxon>
        <taxon>Embryophyta</taxon>
        <taxon>Tracheophyta</taxon>
        <taxon>Spermatophyta</taxon>
        <taxon>Magnoliopsida</taxon>
        <taxon>eudicotyledons</taxon>
        <taxon>Gunneridae</taxon>
        <taxon>Pentapetalae</taxon>
        <taxon>rosids</taxon>
        <taxon>fabids</taxon>
        <taxon>Malpighiales</taxon>
        <taxon>Euphorbiaceae</taxon>
        <taxon>Acalyphoideae</taxon>
        <taxon>Acalypheae</taxon>
        <taxon>Ricinus</taxon>
    </lineage>
</organism>
<dbReference type="AlphaFoldDB" id="B9TNY5"/>
<keyword evidence="2" id="KW-1185">Reference proteome</keyword>
<dbReference type="InParanoid" id="B9TNY5"/>
<proteinExistence type="predicted"/>
<dbReference type="EMBL" id="EQ993952">
    <property type="protein sequence ID" value="EEF22428.1"/>
    <property type="molecule type" value="Genomic_DNA"/>
</dbReference>
<accession>B9TNY5</accession>
<protein>
    <submittedName>
        <fullName evidence="1">Uncharacterized protein</fullName>
    </submittedName>
</protein>